<evidence type="ECO:0000313" key="1">
    <source>
        <dbReference type="EMBL" id="KTF05727.1"/>
    </source>
</evidence>
<reference evidence="1" key="1">
    <citation type="submission" date="2013-11" db="EMBL/GenBank/DDBJ databases">
        <title>Microbial diversity, functional groups and degradation webs in Northern and Southern Mediterranean and Red Sea marine crude oil polluted sites.</title>
        <authorList>
            <person name="Daffonchio D."/>
            <person name="Mapelli F."/>
            <person name="Ferrer M."/>
            <person name="Richter M."/>
            <person name="Cherif A."/>
            <person name="Malkawi H.I."/>
            <person name="Yakimov M.M."/>
            <person name="Abdel-Fattah Y.R."/>
            <person name="Blaghen M."/>
            <person name="Golyshin P.N."/>
            <person name="Kalogerakis N."/>
            <person name="Boon N."/>
            <person name="Magagnini M."/>
            <person name="Fava F."/>
        </authorList>
    </citation>
    <scope>NUCLEOTIDE SEQUENCE</scope>
</reference>
<proteinExistence type="predicted"/>
<organism evidence="1">
    <name type="scientific">marine sediment metagenome</name>
    <dbReference type="NCBI Taxonomy" id="412755"/>
    <lineage>
        <taxon>unclassified sequences</taxon>
        <taxon>metagenomes</taxon>
        <taxon>ecological metagenomes</taxon>
    </lineage>
</organism>
<gene>
    <name evidence="1" type="ORF">MGSAQ_002784</name>
</gene>
<accession>A0A1B6NSM4</accession>
<sequence length="82" mass="8876">MSLPPLLLLIGERLNSRLLISNSPCCSRNWKASFSSKISACRLTLTVPSAKLAAIRCLPRDQSGTRAISSISTEVVNFKGDN</sequence>
<protein>
    <submittedName>
        <fullName evidence="1">Uncharacterized protein</fullName>
    </submittedName>
</protein>
<name>A0A1B6NSM4_9ZZZZ</name>
<dbReference type="AlphaFoldDB" id="A0A1B6NSM4"/>
<comment type="caution">
    <text evidence="1">The sequence shown here is derived from an EMBL/GenBank/DDBJ whole genome shotgun (WGS) entry which is preliminary data.</text>
</comment>
<dbReference type="EMBL" id="AYSL01001609">
    <property type="protein sequence ID" value="KTF05727.1"/>
    <property type="molecule type" value="Genomic_DNA"/>
</dbReference>